<dbReference type="PANTHER" id="PTHR10117:SF50">
    <property type="entry name" value="ANK_REP_REGION DOMAIN-CONTAINING PROTEIN"/>
    <property type="match status" value="1"/>
</dbReference>
<feature type="domain" description="Transient receptor ion channel" evidence="7">
    <location>
        <begin position="151"/>
        <end position="214"/>
    </location>
</feature>
<keyword evidence="9" id="KW-1185">Reference proteome</keyword>
<dbReference type="PANTHER" id="PTHR10117">
    <property type="entry name" value="TRANSIENT RECEPTOR POTENTIAL CHANNEL"/>
    <property type="match status" value="1"/>
</dbReference>
<dbReference type="GO" id="GO:0051480">
    <property type="term" value="P:regulation of cytosolic calcium ion concentration"/>
    <property type="evidence" value="ECO:0007669"/>
    <property type="project" value="TreeGrafter"/>
</dbReference>
<keyword evidence="8" id="KW-0675">Receptor</keyword>
<evidence type="ECO:0000256" key="4">
    <source>
        <dbReference type="ARBA" id="ARBA00023303"/>
    </source>
</evidence>
<dbReference type="InterPro" id="IPR013555">
    <property type="entry name" value="TRP_dom"/>
</dbReference>
<dbReference type="Pfam" id="PF08344">
    <property type="entry name" value="TRP_2"/>
    <property type="match status" value="1"/>
</dbReference>
<dbReference type="OrthoDB" id="2373987at2759"/>
<dbReference type="InterPro" id="IPR002153">
    <property type="entry name" value="TRPC_channel"/>
</dbReference>
<evidence type="ECO:0000256" key="3">
    <source>
        <dbReference type="ARBA" id="ARBA00023065"/>
    </source>
</evidence>
<proteinExistence type="predicted"/>
<dbReference type="SMART" id="SM00248">
    <property type="entry name" value="ANK"/>
    <property type="match status" value="2"/>
</dbReference>
<keyword evidence="5" id="KW-0040">ANK repeat</keyword>
<name>A0A077Z9H6_TRITR</name>
<protein>
    <submittedName>
        <fullName evidence="8">Transient-receptor-potential-like protein</fullName>
    </submittedName>
</protein>
<keyword evidence="3" id="KW-0406">Ion transport</keyword>
<evidence type="ECO:0000259" key="7">
    <source>
        <dbReference type="SMART" id="SM01420"/>
    </source>
</evidence>
<dbReference type="PROSITE" id="PS50088">
    <property type="entry name" value="ANK_REPEAT"/>
    <property type="match status" value="1"/>
</dbReference>
<evidence type="ECO:0000256" key="2">
    <source>
        <dbReference type="ARBA" id="ARBA00022737"/>
    </source>
</evidence>
<dbReference type="GO" id="GO:0005886">
    <property type="term" value="C:plasma membrane"/>
    <property type="evidence" value="ECO:0007669"/>
    <property type="project" value="TreeGrafter"/>
</dbReference>
<keyword evidence="6" id="KW-0812">Transmembrane</keyword>
<reference evidence="8" key="1">
    <citation type="submission" date="2014-01" db="EMBL/GenBank/DDBJ databases">
        <authorList>
            <person name="Aslett M."/>
        </authorList>
    </citation>
    <scope>NUCLEOTIDE SEQUENCE</scope>
</reference>
<dbReference type="SUPFAM" id="SSF48403">
    <property type="entry name" value="Ankyrin repeat"/>
    <property type="match status" value="1"/>
</dbReference>
<reference evidence="8" key="2">
    <citation type="submission" date="2014-03" db="EMBL/GenBank/DDBJ databases">
        <title>The whipworm genome and dual-species transcriptomics of an intimate host-pathogen interaction.</title>
        <authorList>
            <person name="Foth B.J."/>
            <person name="Tsai I.J."/>
            <person name="Reid A.J."/>
            <person name="Bancroft A.J."/>
            <person name="Nichol S."/>
            <person name="Tracey A."/>
            <person name="Holroyd N."/>
            <person name="Cotton J.A."/>
            <person name="Stanley E.J."/>
            <person name="Zarowiecki M."/>
            <person name="Liu J.Z."/>
            <person name="Huckvale T."/>
            <person name="Cooper P.J."/>
            <person name="Grencis R.K."/>
            <person name="Berriman M."/>
        </authorList>
    </citation>
    <scope>NUCLEOTIDE SEQUENCE [LARGE SCALE GENOMIC DNA]</scope>
</reference>
<dbReference type="SMART" id="SM01420">
    <property type="entry name" value="TRP_2"/>
    <property type="match status" value="1"/>
</dbReference>
<feature type="transmembrane region" description="Helical" evidence="6">
    <location>
        <begin position="306"/>
        <end position="323"/>
    </location>
</feature>
<dbReference type="Pfam" id="PF00023">
    <property type="entry name" value="Ank"/>
    <property type="match status" value="1"/>
</dbReference>
<keyword evidence="6" id="KW-0472">Membrane</keyword>
<evidence type="ECO:0000313" key="8">
    <source>
        <dbReference type="EMBL" id="CDW56434.1"/>
    </source>
</evidence>
<keyword evidence="2" id="KW-0677">Repeat</keyword>
<dbReference type="GO" id="GO:0015279">
    <property type="term" value="F:store-operated calcium channel activity"/>
    <property type="evidence" value="ECO:0007669"/>
    <property type="project" value="TreeGrafter"/>
</dbReference>
<feature type="transmembrane region" description="Helical" evidence="6">
    <location>
        <begin position="397"/>
        <end position="418"/>
    </location>
</feature>
<keyword evidence="1" id="KW-0813">Transport</keyword>
<accession>A0A077Z9H6</accession>
<dbReference type="GO" id="GO:0070679">
    <property type="term" value="F:inositol 1,4,5 trisphosphate binding"/>
    <property type="evidence" value="ECO:0007669"/>
    <property type="project" value="TreeGrafter"/>
</dbReference>
<dbReference type="InterPro" id="IPR036770">
    <property type="entry name" value="Ankyrin_rpt-contain_sf"/>
</dbReference>
<evidence type="ECO:0000256" key="6">
    <source>
        <dbReference type="SAM" id="Phobius"/>
    </source>
</evidence>
<dbReference type="Proteomes" id="UP000030665">
    <property type="component" value="Unassembled WGS sequence"/>
</dbReference>
<feature type="transmembrane region" description="Helical" evidence="6">
    <location>
        <begin position="439"/>
        <end position="460"/>
    </location>
</feature>
<dbReference type="Gene3D" id="1.25.40.20">
    <property type="entry name" value="Ankyrin repeat-containing domain"/>
    <property type="match status" value="1"/>
</dbReference>
<feature type="transmembrane region" description="Helical" evidence="6">
    <location>
        <begin position="554"/>
        <end position="580"/>
    </location>
</feature>
<dbReference type="GO" id="GO:0007338">
    <property type="term" value="P:single fertilization"/>
    <property type="evidence" value="ECO:0007669"/>
    <property type="project" value="TreeGrafter"/>
</dbReference>
<evidence type="ECO:0000313" key="9">
    <source>
        <dbReference type="Proteomes" id="UP000030665"/>
    </source>
</evidence>
<feature type="transmembrane region" description="Helical" evidence="6">
    <location>
        <begin position="357"/>
        <end position="377"/>
    </location>
</feature>
<gene>
    <name evidence="8" type="ORF">TTRE_0000471401</name>
</gene>
<sequence>MVNQKPLVEEFKPPPDLTEIDPFLLMDEGRIDELLEMLTKEPYRIEAESHYYVTPIMHALVTRKVDVFNWLIGKSVYRFRDAVLTAVLIGDTFNVELLLKIRAFDDDDEPPKSFPVCMTPLMLAAHCDNYEMIKLLLKLGHKLDLPHRPDCKCKACRTENDEHVVAVNRRRLYSYRAISSHAYLLQDCIQDPVIDCFLIARDLEKCQQHDEAYAEKYGEMAKHVKEVPLAFLNSCCNESEATLMLSQLEGSRLSDVTALPRVSVAMDTRQKEFITSRHCMEILKKQWMGGWNDWDRASWITKQFRLLSHTIFYPLTCMLYLLTNGKAAKSYNYPVARKHFSRVFVSRFPTICYRYDFLQLITYLLAFHSFLVSAIVVHNHGEPYLHRMHWDPLHPTLLFEVLFTIAAVLSSWRLFYFLQIIRRFGPLVISIGKCVKDILLFWVIFVVVLGSFAVGLNYLIEHYKYNIVVRDGKTIEQQFYMTRQVDMLNKTQTIRYYYCFDNLFIQSAMRYLYWAWYGYLDPERLEVIVGNSCPESLETKHVIIQNAAEFLSAVYYMILVISLLNLMISLMATTAGTVLVSSRFPTPARGQLI</sequence>
<feature type="repeat" description="ANK" evidence="5">
    <location>
        <begin position="119"/>
        <end position="148"/>
    </location>
</feature>
<dbReference type="InterPro" id="IPR002110">
    <property type="entry name" value="Ankyrin_rpt"/>
</dbReference>
<organism evidence="8 9">
    <name type="scientific">Trichuris trichiura</name>
    <name type="common">Whipworm</name>
    <name type="synonym">Trichocephalus trichiurus</name>
    <dbReference type="NCBI Taxonomy" id="36087"/>
    <lineage>
        <taxon>Eukaryota</taxon>
        <taxon>Metazoa</taxon>
        <taxon>Ecdysozoa</taxon>
        <taxon>Nematoda</taxon>
        <taxon>Enoplea</taxon>
        <taxon>Dorylaimia</taxon>
        <taxon>Trichinellida</taxon>
        <taxon>Trichuridae</taxon>
        <taxon>Trichuris</taxon>
    </lineage>
</organism>
<dbReference type="AlphaFoldDB" id="A0A077Z9H6"/>
<evidence type="ECO:0000256" key="1">
    <source>
        <dbReference type="ARBA" id="ARBA00022448"/>
    </source>
</evidence>
<dbReference type="STRING" id="36087.A0A077Z9H6"/>
<evidence type="ECO:0000256" key="5">
    <source>
        <dbReference type="PROSITE-ProRule" id="PRU00023"/>
    </source>
</evidence>
<dbReference type="GO" id="GO:0034703">
    <property type="term" value="C:cation channel complex"/>
    <property type="evidence" value="ECO:0007669"/>
    <property type="project" value="TreeGrafter"/>
</dbReference>
<dbReference type="EMBL" id="HG806039">
    <property type="protein sequence ID" value="CDW56434.1"/>
    <property type="molecule type" value="Genomic_DNA"/>
</dbReference>
<keyword evidence="4" id="KW-0407">Ion channel</keyword>
<keyword evidence="6" id="KW-1133">Transmembrane helix</keyword>